<sequence>MSLNPPTRLSDMTTTARRVFFREHGQPVTVDLAEVDNQRTSFEGGFVYRGQIMMESLPHHIREQANNFRIDVWAVGQSGRSEWLVLNDNALFVGNVHTIYPTRCVSLKFTDIHNRVTMYEMVVVVVIVVGFLRMANLPPDIVRQTFTLL</sequence>
<name>J0WK72_AURST</name>
<dbReference type="EMBL" id="JH688728">
    <property type="protein sequence ID" value="EJD32698.1"/>
    <property type="molecule type" value="Genomic_DNA"/>
</dbReference>
<dbReference type="AlphaFoldDB" id="J0WK72"/>
<organism evidence="1 2">
    <name type="scientific">Auricularia subglabra (strain TFB-10046 / SS5)</name>
    <name type="common">White-rot fungus</name>
    <name type="synonym">Auricularia delicata (strain TFB10046)</name>
    <dbReference type="NCBI Taxonomy" id="717982"/>
    <lineage>
        <taxon>Eukaryota</taxon>
        <taxon>Fungi</taxon>
        <taxon>Dikarya</taxon>
        <taxon>Basidiomycota</taxon>
        <taxon>Agaricomycotina</taxon>
        <taxon>Agaricomycetes</taxon>
        <taxon>Auriculariales</taxon>
        <taxon>Auriculariaceae</taxon>
        <taxon>Auricularia</taxon>
    </lineage>
</organism>
<accession>J0WK72</accession>
<keyword evidence="2" id="KW-1185">Reference proteome</keyword>
<proteinExistence type="predicted"/>
<protein>
    <submittedName>
        <fullName evidence="1">Uncharacterized protein</fullName>
    </submittedName>
</protein>
<evidence type="ECO:0000313" key="2">
    <source>
        <dbReference type="Proteomes" id="UP000006514"/>
    </source>
</evidence>
<dbReference type="KEGG" id="adl:AURDEDRAFT_178203"/>
<reference evidence="2" key="1">
    <citation type="journal article" date="2012" name="Science">
        <title>The Paleozoic origin of enzymatic lignin decomposition reconstructed from 31 fungal genomes.</title>
        <authorList>
            <person name="Floudas D."/>
            <person name="Binder M."/>
            <person name="Riley R."/>
            <person name="Barry K."/>
            <person name="Blanchette R.A."/>
            <person name="Henrissat B."/>
            <person name="Martinez A.T."/>
            <person name="Otillar R."/>
            <person name="Spatafora J.W."/>
            <person name="Yadav J.S."/>
            <person name="Aerts A."/>
            <person name="Benoit I."/>
            <person name="Boyd A."/>
            <person name="Carlson A."/>
            <person name="Copeland A."/>
            <person name="Coutinho P.M."/>
            <person name="de Vries R.P."/>
            <person name="Ferreira P."/>
            <person name="Findley K."/>
            <person name="Foster B."/>
            <person name="Gaskell J."/>
            <person name="Glotzer D."/>
            <person name="Gorecki P."/>
            <person name="Heitman J."/>
            <person name="Hesse C."/>
            <person name="Hori C."/>
            <person name="Igarashi K."/>
            <person name="Jurgens J.A."/>
            <person name="Kallen N."/>
            <person name="Kersten P."/>
            <person name="Kohler A."/>
            <person name="Kuees U."/>
            <person name="Kumar T.K.A."/>
            <person name="Kuo A."/>
            <person name="LaButti K."/>
            <person name="Larrondo L.F."/>
            <person name="Lindquist E."/>
            <person name="Ling A."/>
            <person name="Lombard V."/>
            <person name="Lucas S."/>
            <person name="Lundell T."/>
            <person name="Martin R."/>
            <person name="McLaughlin D.J."/>
            <person name="Morgenstern I."/>
            <person name="Morin E."/>
            <person name="Murat C."/>
            <person name="Nagy L.G."/>
            <person name="Nolan M."/>
            <person name="Ohm R.A."/>
            <person name="Patyshakuliyeva A."/>
            <person name="Rokas A."/>
            <person name="Ruiz-Duenas F.J."/>
            <person name="Sabat G."/>
            <person name="Salamov A."/>
            <person name="Samejima M."/>
            <person name="Schmutz J."/>
            <person name="Slot J.C."/>
            <person name="St John F."/>
            <person name="Stenlid J."/>
            <person name="Sun H."/>
            <person name="Sun S."/>
            <person name="Syed K."/>
            <person name="Tsang A."/>
            <person name="Wiebenga A."/>
            <person name="Young D."/>
            <person name="Pisabarro A."/>
            <person name="Eastwood D.C."/>
            <person name="Martin F."/>
            <person name="Cullen D."/>
            <person name="Grigoriev I.V."/>
            <person name="Hibbett D.S."/>
        </authorList>
    </citation>
    <scope>NUCLEOTIDE SEQUENCE [LARGE SCALE GENOMIC DNA]</scope>
    <source>
        <strain evidence="2">TFB10046</strain>
    </source>
</reference>
<dbReference type="Proteomes" id="UP000006514">
    <property type="component" value="Unassembled WGS sequence"/>
</dbReference>
<dbReference type="InParanoid" id="J0WK72"/>
<evidence type="ECO:0000313" key="1">
    <source>
        <dbReference type="EMBL" id="EJD32698.1"/>
    </source>
</evidence>
<gene>
    <name evidence="1" type="ORF">AURDEDRAFT_178203</name>
</gene>